<feature type="compositionally biased region" description="Acidic residues" evidence="11">
    <location>
        <begin position="464"/>
        <end position="477"/>
    </location>
</feature>
<dbReference type="FunFam" id="1.20.920.10:FF:000059">
    <property type="entry name" value="Polybromo 1,-like"/>
    <property type="match status" value="1"/>
</dbReference>
<evidence type="ECO:0000256" key="2">
    <source>
        <dbReference type="ARBA" id="ARBA00022737"/>
    </source>
</evidence>
<accession>A0A2J7PNZ0</accession>
<dbReference type="PROSITE" id="PS50118">
    <property type="entry name" value="HMG_BOX_2"/>
    <property type="match status" value="1"/>
</dbReference>
<dbReference type="PROSITE" id="PS51038">
    <property type="entry name" value="BAH"/>
    <property type="match status" value="2"/>
</dbReference>
<evidence type="ECO:0000256" key="11">
    <source>
        <dbReference type="SAM" id="MobiDB-lite"/>
    </source>
</evidence>
<evidence type="ECO:0000313" key="15">
    <source>
        <dbReference type="EMBL" id="PNF18060.1"/>
    </source>
</evidence>
<dbReference type="PROSITE" id="PS50014">
    <property type="entry name" value="BROMODOMAIN_2"/>
    <property type="match status" value="5"/>
</dbReference>
<dbReference type="GO" id="GO:0006368">
    <property type="term" value="P:transcription elongation by RNA polymerase II"/>
    <property type="evidence" value="ECO:0007669"/>
    <property type="project" value="TreeGrafter"/>
</dbReference>
<dbReference type="SUPFAM" id="SSF47095">
    <property type="entry name" value="HMG-box"/>
    <property type="match status" value="1"/>
</dbReference>
<keyword evidence="16" id="KW-1185">Reference proteome</keyword>
<dbReference type="SMART" id="SM00297">
    <property type="entry name" value="BROMO"/>
    <property type="match status" value="6"/>
</dbReference>
<evidence type="ECO:0000256" key="5">
    <source>
        <dbReference type="ARBA" id="ARBA00023117"/>
    </source>
</evidence>
<dbReference type="PROSITE" id="PS00633">
    <property type="entry name" value="BROMODOMAIN_1"/>
    <property type="match status" value="2"/>
</dbReference>
<evidence type="ECO:0000259" key="14">
    <source>
        <dbReference type="PROSITE" id="PS51038"/>
    </source>
</evidence>
<feature type="domain" description="HMG box" evidence="13">
    <location>
        <begin position="1412"/>
        <end position="1480"/>
    </location>
</feature>
<dbReference type="FunFam" id="2.30.30.490:FF:000002">
    <property type="entry name" value="protein polybromo-1 isoform X3"/>
    <property type="match status" value="1"/>
</dbReference>
<feature type="region of interest" description="Disordered" evidence="11">
    <location>
        <begin position="1"/>
        <end position="35"/>
    </location>
</feature>
<dbReference type="InterPro" id="IPR001025">
    <property type="entry name" value="BAH_dom"/>
</dbReference>
<keyword evidence="3" id="KW-0156">Chromatin regulator</keyword>
<feature type="region of interest" description="Disordered" evidence="11">
    <location>
        <begin position="1596"/>
        <end position="1626"/>
    </location>
</feature>
<dbReference type="GO" id="GO:0016586">
    <property type="term" value="C:RSC-type complex"/>
    <property type="evidence" value="ECO:0007669"/>
    <property type="project" value="InterPro"/>
</dbReference>
<evidence type="ECO:0000256" key="6">
    <source>
        <dbReference type="ARBA" id="ARBA00023163"/>
    </source>
</evidence>
<organism evidence="15 16">
    <name type="scientific">Cryptotermes secundus</name>
    <dbReference type="NCBI Taxonomy" id="105785"/>
    <lineage>
        <taxon>Eukaryota</taxon>
        <taxon>Metazoa</taxon>
        <taxon>Ecdysozoa</taxon>
        <taxon>Arthropoda</taxon>
        <taxon>Hexapoda</taxon>
        <taxon>Insecta</taxon>
        <taxon>Pterygota</taxon>
        <taxon>Neoptera</taxon>
        <taxon>Polyneoptera</taxon>
        <taxon>Dictyoptera</taxon>
        <taxon>Blattodea</taxon>
        <taxon>Blattoidea</taxon>
        <taxon>Termitoidae</taxon>
        <taxon>Kalotermitidae</taxon>
        <taxon>Cryptotermitinae</taxon>
        <taxon>Cryptotermes</taxon>
    </lineage>
</organism>
<dbReference type="GO" id="GO:0003682">
    <property type="term" value="F:chromatin binding"/>
    <property type="evidence" value="ECO:0007669"/>
    <property type="project" value="InterPro"/>
</dbReference>
<sequence>MSKRRRTSSVASRGQDEESGETDAAPEPARKKKKLDPAELCHQLYDTIRNHKKEDGTLLCDAFIRVPKRRQEPGYYEVVTNPIDLLKLQQKLKTDEYEDVDELTTDVQLMVNNAKAFYKRTSQEYRDACELWDLFVSTKNKLLEDQRPGEDAGQEHKGKIILKVGKLARRAAAAEARKQDSEAAEDTSESSTNPDEEANMYEDLFTAVMMATDQDNRPLHTVFQLLPSKKRYPEYYDVIDNPVDLKMIATKIQQNQYSNLGELEKDLLQMTRNACLFNEPGSQIYKDAKTLRKVISSKKIEVEHGKYQPGTGKSSERIRNKRMRGVQSLSAITAALRDEEEESDDGGPMDEDTALEDVDNPRWQLFETIKTTTNNQGHPLSEPFWKLPSKRYYPDYYKEIKNPVSLSQIRNKLKRGDYGTVSEVAGDMNIMFENAKKYNRPDSRLYKDAVKLQKIMQTKVQELLEFDQDSDSEEDSDDRGSRGRRRGRNAGGASASRGSRYRDEPSLKKRLHGLAKCLIDYVREDGRQPILMFMEKPSKKLYPDYFQVITDPIDMLTIEANIKSDKYTSEEEIIADFKLMFNNCRQYNEEGSMIYEDANKLEDVLAEKMREMGLGTIESVASSSSSAAAVPAVAAVTTTPSDSTSVRRTVERRVVKPRKNTTVLAQKLRTLYDTIRDYKDPKGRQLSLIFLKLPSKLEYPDYYEVIKRPIDLDRISQKLKSSQYEGLDDMVSDFVLMFDNACKYNEPDSQIYKDALMLQRVALQTKLQLREDEEAVPDVTAAVQELLTSLFISIYNHQDEEGRCFSDSMAELPEHDEIDGSKIRALSLDLIKRRLDRGLYRRLDTFQEDIFACLERARRLSRTDSQVFEDSIELQSFFIRQRDELCRGGDLLHSPALSYTLLHLAAAVEATRQQKLLQEQPEEEAETRSSEDSLRDAGGNASSGDSVSFNQQVYRIGDFVYAEPKERGMDTSIVNIERLWTNQEGQQMMYGNYFYRPNETYHVTTRRFLEKEVFKSDVHVAIPLDQVLGLCCVLSVKDYFRSRPEGFTDKDVYVCESRYSTKARAFKKIKSWPSNMSQHLTLIPREEVLEPKRVMSVFRERVEKHKEEIAELEEREKLVEKEKPNVEVLNGQTPDGCTYYEQFNTPCGVVRTGDCVYVRTDIGRQLIAQVDTVWTNKQGMCFFRGPWLVTPPEIPHAPTRLFYKQEVFLSTLEDTNTVDSIVGKCAVLEHGEYISCRPTEIPEHDVYVCESVYDEARRQVKKLPREGLKKYSHSNAVTEDEIYFFRRLINPPKIGSDSAQSQPVESMKTSLHYDMAPSPLLPRMKPDMLQMEDSLDGGPPSVGSGDTAAPVAVTGSACVIFQAPSPLLPKMEPDMLQLEDSLDGGPPSVGSGDTAPPVAVTTPVSSKKKSSGKKLVTGYILYSSDVRRSVAANHPESSFGEISRIVGNEWRNLPAQEKQCWEERAAKVNEESAAKFAQEEAAAAALASASPTSATSMLIKPVMNLNNCSQDQVVENLVFECCWDNCDWQFEDLTDCIDHCIQEPNGHVHQHFANIPPQDCEFQCQWRGCGRIKKGAPPFPNAQRLARHVKEVHIQKGNGRSIAPSDRSKNFVASRRPPMPPARPLASAAIPQNHLQHVALGSTAGQNLSASHQAHSRQTPSPLAHVPGCGMTTSGVQSRPVEPLFISVPPRPQRLLHSEAYIKYIEGLQADSKHISHWDKHLKATPDNTAIPDPSRLPAHWLGNGVGNHGNIVNALWTLRDFMMRDALGINKVI</sequence>
<feature type="coiled-coil region" evidence="10">
    <location>
        <begin position="1095"/>
        <end position="1122"/>
    </location>
</feature>
<feature type="domain" description="BAH" evidence="14">
    <location>
        <begin position="1148"/>
        <end position="1264"/>
    </location>
</feature>
<feature type="region of interest" description="Disordered" evidence="11">
    <location>
        <begin position="1645"/>
        <end position="1675"/>
    </location>
</feature>
<dbReference type="InterPro" id="IPR043151">
    <property type="entry name" value="BAH_sf"/>
</dbReference>
<evidence type="ECO:0000313" key="16">
    <source>
        <dbReference type="Proteomes" id="UP000235965"/>
    </source>
</evidence>
<feature type="domain" description="Bromo" evidence="12">
    <location>
        <begin position="55"/>
        <end position="125"/>
    </location>
</feature>
<dbReference type="InterPro" id="IPR036427">
    <property type="entry name" value="Bromodomain-like_sf"/>
</dbReference>
<keyword evidence="7 9" id="KW-0539">Nucleus</keyword>
<comment type="caution">
    <text evidence="15">The sequence shown here is derived from an EMBL/GenBank/DDBJ whole genome shotgun (WGS) entry which is preliminary data.</text>
</comment>
<dbReference type="FunFam" id="1.20.920.10:FF:000006">
    <property type="entry name" value="protein polybromo-1 isoform X1"/>
    <property type="match status" value="1"/>
</dbReference>
<dbReference type="SMART" id="SM00398">
    <property type="entry name" value="HMG"/>
    <property type="match status" value="1"/>
</dbReference>
<evidence type="ECO:0000259" key="13">
    <source>
        <dbReference type="PROSITE" id="PS50118"/>
    </source>
</evidence>
<dbReference type="Gene3D" id="2.30.30.490">
    <property type="match status" value="2"/>
</dbReference>
<dbReference type="GO" id="GO:0003677">
    <property type="term" value="F:DNA binding"/>
    <property type="evidence" value="ECO:0007669"/>
    <property type="project" value="UniProtKB-UniRule"/>
</dbReference>
<dbReference type="InterPro" id="IPR018359">
    <property type="entry name" value="Bromodomain_CS"/>
</dbReference>
<evidence type="ECO:0000256" key="3">
    <source>
        <dbReference type="ARBA" id="ARBA00022853"/>
    </source>
</evidence>
<evidence type="ECO:0000256" key="9">
    <source>
        <dbReference type="PROSITE-ProRule" id="PRU00267"/>
    </source>
</evidence>
<evidence type="ECO:0000256" key="4">
    <source>
        <dbReference type="ARBA" id="ARBA00023015"/>
    </source>
</evidence>
<dbReference type="Pfam" id="PF00505">
    <property type="entry name" value="HMG_box"/>
    <property type="match status" value="1"/>
</dbReference>
<gene>
    <name evidence="15" type="ORF">B7P43_G06937</name>
</gene>
<dbReference type="Pfam" id="PF01426">
    <property type="entry name" value="BAH"/>
    <property type="match status" value="2"/>
</dbReference>
<dbReference type="EMBL" id="NEVH01023281">
    <property type="protein sequence ID" value="PNF18060.1"/>
    <property type="molecule type" value="Genomic_DNA"/>
</dbReference>
<dbReference type="Gene3D" id="1.20.920.10">
    <property type="entry name" value="Bromodomain-like"/>
    <property type="match status" value="6"/>
</dbReference>
<name>A0A2J7PNZ0_9NEOP</name>
<dbReference type="FunCoup" id="A0A2J7PNZ0">
    <property type="interactions" value="2315"/>
</dbReference>
<dbReference type="FunFam" id="1.20.920.10:FF:000045">
    <property type="entry name" value="protein polybromo-1"/>
    <property type="match status" value="1"/>
</dbReference>
<keyword evidence="4" id="KW-0805">Transcription regulation</keyword>
<evidence type="ECO:0000259" key="12">
    <source>
        <dbReference type="PROSITE" id="PS50014"/>
    </source>
</evidence>
<dbReference type="CDD" id="cd05526">
    <property type="entry name" value="Bromo_polybromo_VI"/>
    <property type="match status" value="1"/>
</dbReference>
<feature type="region of interest" description="Disordered" evidence="11">
    <location>
        <begin position="1380"/>
        <end position="1410"/>
    </location>
</feature>
<keyword evidence="9" id="KW-0238">DNA-binding</keyword>
<proteinExistence type="predicted"/>
<dbReference type="InParanoid" id="A0A2J7PNZ0"/>
<dbReference type="PANTHER" id="PTHR16062:SF19">
    <property type="entry name" value="PROTEIN POLYBROMO-1"/>
    <property type="match status" value="1"/>
</dbReference>
<feature type="domain" description="BAH" evidence="14">
    <location>
        <begin position="952"/>
        <end position="1070"/>
    </location>
</feature>
<dbReference type="FunFam" id="1.20.920.10:FF:000057">
    <property type="entry name" value="Polybromo 1"/>
    <property type="match status" value="1"/>
</dbReference>
<evidence type="ECO:0000256" key="1">
    <source>
        <dbReference type="ARBA" id="ARBA00004123"/>
    </source>
</evidence>
<dbReference type="SUPFAM" id="SSF47370">
    <property type="entry name" value="Bromodomain"/>
    <property type="match status" value="6"/>
</dbReference>
<dbReference type="InterPro" id="IPR001487">
    <property type="entry name" value="Bromodomain"/>
</dbReference>
<dbReference type="InterPro" id="IPR037968">
    <property type="entry name" value="PBRM1_BD5"/>
</dbReference>
<feature type="domain" description="Bromo" evidence="12">
    <location>
        <begin position="682"/>
        <end position="752"/>
    </location>
</feature>
<keyword evidence="2" id="KW-0677">Repeat</keyword>
<feature type="region of interest" description="Disordered" evidence="11">
    <location>
        <begin position="916"/>
        <end position="946"/>
    </location>
</feature>
<dbReference type="Proteomes" id="UP000235965">
    <property type="component" value="Unassembled WGS sequence"/>
</dbReference>
<feature type="domain" description="Bromo" evidence="12">
    <location>
        <begin position="525"/>
        <end position="595"/>
    </location>
</feature>
<dbReference type="FunFam" id="1.20.920.10:FF:000064">
    <property type="entry name" value="Polybromo 1"/>
    <property type="match status" value="1"/>
</dbReference>
<dbReference type="GO" id="GO:0006338">
    <property type="term" value="P:chromatin remodeling"/>
    <property type="evidence" value="ECO:0007669"/>
    <property type="project" value="InterPro"/>
</dbReference>
<dbReference type="PANTHER" id="PTHR16062">
    <property type="entry name" value="SWI/SNF-RELATED"/>
    <property type="match status" value="1"/>
</dbReference>
<dbReference type="CDD" id="cd05524">
    <property type="entry name" value="Bromo_polybromo_I"/>
    <property type="match status" value="1"/>
</dbReference>
<feature type="compositionally biased region" description="Acidic residues" evidence="11">
    <location>
        <begin position="182"/>
        <end position="198"/>
    </location>
</feature>
<feature type="region of interest" description="Disordered" evidence="11">
    <location>
        <begin position="463"/>
        <end position="504"/>
    </location>
</feature>
<evidence type="ECO:0000256" key="8">
    <source>
        <dbReference type="PROSITE-ProRule" id="PRU00035"/>
    </source>
</evidence>
<dbReference type="InterPro" id="IPR037382">
    <property type="entry name" value="Rsc/polybromo"/>
</dbReference>
<dbReference type="GO" id="GO:0016514">
    <property type="term" value="C:SWI/SNF complex"/>
    <property type="evidence" value="ECO:0007669"/>
    <property type="project" value="TreeGrafter"/>
</dbReference>
<dbReference type="PRINTS" id="PR00503">
    <property type="entry name" value="BROMODOMAIN"/>
</dbReference>
<feature type="DNA-binding region" description="HMG box" evidence="9">
    <location>
        <begin position="1412"/>
        <end position="1480"/>
    </location>
</feature>
<dbReference type="OrthoDB" id="10009055at2759"/>
<evidence type="ECO:0000256" key="10">
    <source>
        <dbReference type="SAM" id="Coils"/>
    </source>
</evidence>
<protein>
    <submittedName>
        <fullName evidence="15">Protein polybromo-1</fullName>
    </submittedName>
</protein>
<comment type="subcellular location">
    <subcellularLocation>
        <location evidence="1">Nucleus</location>
    </subcellularLocation>
</comment>
<feature type="domain" description="Bromo" evidence="12">
    <location>
        <begin position="215"/>
        <end position="285"/>
    </location>
</feature>
<dbReference type="CDD" id="cd04717">
    <property type="entry name" value="BAH_polybromo"/>
    <property type="match status" value="2"/>
</dbReference>
<dbReference type="STRING" id="105785.A0A2J7PNZ0"/>
<feature type="compositionally biased region" description="Basic and acidic residues" evidence="11">
    <location>
        <begin position="926"/>
        <end position="935"/>
    </location>
</feature>
<keyword evidence="10" id="KW-0175">Coiled coil</keyword>
<keyword evidence="6" id="KW-0804">Transcription</keyword>
<reference evidence="15 16" key="1">
    <citation type="submission" date="2017-12" db="EMBL/GenBank/DDBJ databases">
        <title>Hemimetabolous genomes reveal molecular basis of termite eusociality.</title>
        <authorList>
            <person name="Harrison M.C."/>
            <person name="Jongepier E."/>
            <person name="Robertson H.M."/>
            <person name="Arning N."/>
            <person name="Bitard-Feildel T."/>
            <person name="Chao H."/>
            <person name="Childers C.P."/>
            <person name="Dinh H."/>
            <person name="Doddapaneni H."/>
            <person name="Dugan S."/>
            <person name="Gowin J."/>
            <person name="Greiner C."/>
            <person name="Han Y."/>
            <person name="Hu H."/>
            <person name="Hughes D.S.T."/>
            <person name="Huylmans A.-K."/>
            <person name="Kemena C."/>
            <person name="Kremer L.P.M."/>
            <person name="Lee S.L."/>
            <person name="Lopez-Ezquerra A."/>
            <person name="Mallet L."/>
            <person name="Monroy-Kuhn J.M."/>
            <person name="Moser A."/>
            <person name="Murali S.C."/>
            <person name="Muzny D.M."/>
            <person name="Otani S."/>
            <person name="Piulachs M.-D."/>
            <person name="Poelchau M."/>
            <person name="Qu J."/>
            <person name="Schaub F."/>
            <person name="Wada-Katsumata A."/>
            <person name="Worley K.C."/>
            <person name="Xie Q."/>
            <person name="Ylla G."/>
            <person name="Poulsen M."/>
            <person name="Gibbs R.A."/>
            <person name="Schal C."/>
            <person name="Richards S."/>
            <person name="Belles X."/>
            <person name="Korb J."/>
            <person name="Bornberg-Bauer E."/>
        </authorList>
    </citation>
    <scope>NUCLEOTIDE SEQUENCE [LARGE SCALE GENOMIC DNA]</scope>
    <source>
        <tissue evidence="15">Whole body</tissue>
    </source>
</reference>
<feature type="region of interest" description="Disordered" evidence="11">
    <location>
        <begin position="173"/>
        <end position="198"/>
    </location>
</feature>
<feature type="domain" description="Bromo" evidence="12">
    <location>
        <begin position="376"/>
        <end position="446"/>
    </location>
</feature>
<dbReference type="Pfam" id="PF00439">
    <property type="entry name" value="Bromodomain"/>
    <property type="match status" value="5"/>
</dbReference>
<dbReference type="CDD" id="cd05517">
    <property type="entry name" value="Bromo_polybromo_II"/>
    <property type="match status" value="1"/>
</dbReference>
<dbReference type="InterPro" id="IPR009071">
    <property type="entry name" value="HMG_box_dom"/>
</dbReference>
<feature type="compositionally biased region" description="Polar residues" evidence="11">
    <location>
        <begin position="1645"/>
        <end position="1661"/>
    </location>
</feature>
<evidence type="ECO:0000256" key="7">
    <source>
        <dbReference type="ARBA" id="ARBA00023242"/>
    </source>
</evidence>
<dbReference type="CDD" id="cd05520">
    <property type="entry name" value="Bromo_polybromo_III"/>
    <property type="match status" value="1"/>
</dbReference>
<dbReference type="SMART" id="SM00439">
    <property type="entry name" value="BAH"/>
    <property type="match status" value="2"/>
</dbReference>
<dbReference type="CDD" id="cd05515">
    <property type="entry name" value="Bromo_polybromo_V"/>
    <property type="match status" value="1"/>
</dbReference>
<dbReference type="FunFam" id="1.20.920.10:FF:000009">
    <property type="entry name" value="Protein polybromo-1 isoform 1"/>
    <property type="match status" value="1"/>
</dbReference>
<dbReference type="CDD" id="cd21984">
    <property type="entry name" value="HMG-box_PB1"/>
    <property type="match status" value="1"/>
</dbReference>
<dbReference type="Gene3D" id="1.10.30.10">
    <property type="entry name" value="High mobility group box domain"/>
    <property type="match status" value="1"/>
</dbReference>
<dbReference type="InterPro" id="IPR036910">
    <property type="entry name" value="HMG_box_dom_sf"/>
</dbReference>
<keyword evidence="5 8" id="KW-0103">Bromodomain</keyword>